<name>A0A9W8ML05_9AGAR</name>
<gene>
    <name evidence="1" type="ORF">H1R20_g4682</name>
</gene>
<dbReference type="AlphaFoldDB" id="A0A9W8ML05"/>
<dbReference type="Proteomes" id="UP001140091">
    <property type="component" value="Unassembled WGS sequence"/>
</dbReference>
<reference evidence="1" key="1">
    <citation type="submission" date="2022-06" db="EMBL/GenBank/DDBJ databases">
        <title>Genome Sequence of Candolleomyces eurysporus.</title>
        <authorList>
            <person name="Buettner E."/>
        </authorList>
    </citation>
    <scope>NUCLEOTIDE SEQUENCE</scope>
    <source>
        <strain evidence="1">VTCC 930004</strain>
    </source>
</reference>
<dbReference type="EMBL" id="JANBPK010000773">
    <property type="protein sequence ID" value="KAJ2932364.1"/>
    <property type="molecule type" value="Genomic_DNA"/>
</dbReference>
<protein>
    <submittedName>
        <fullName evidence="1">Uncharacterized protein</fullName>
    </submittedName>
</protein>
<evidence type="ECO:0000313" key="2">
    <source>
        <dbReference type="Proteomes" id="UP001140091"/>
    </source>
</evidence>
<evidence type="ECO:0000313" key="1">
    <source>
        <dbReference type="EMBL" id="KAJ2932364.1"/>
    </source>
</evidence>
<accession>A0A9W8ML05</accession>
<dbReference type="OrthoDB" id="2593747at2759"/>
<organism evidence="1 2">
    <name type="scientific">Candolleomyces eurysporus</name>
    <dbReference type="NCBI Taxonomy" id="2828524"/>
    <lineage>
        <taxon>Eukaryota</taxon>
        <taxon>Fungi</taxon>
        <taxon>Dikarya</taxon>
        <taxon>Basidiomycota</taxon>
        <taxon>Agaricomycotina</taxon>
        <taxon>Agaricomycetes</taxon>
        <taxon>Agaricomycetidae</taxon>
        <taxon>Agaricales</taxon>
        <taxon>Agaricineae</taxon>
        <taxon>Psathyrellaceae</taxon>
        <taxon>Candolleomyces</taxon>
    </lineage>
</organism>
<comment type="caution">
    <text evidence="1">The sequence shown here is derived from an EMBL/GenBank/DDBJ whole genome shotgun (WGS) entry which is preliminary data.</text>
</comment>
<keyword evidence="2" id="KW-1185">Reference proteome</keyword>
<sequence>MFQLPQGSEAEGTSEENPILLPGCSNAEFESLMMLLTTSTTLTPLELSKEEWIAILKLATMWDILNKLEKFKLGRMYKVESWFTDGCGLLIDDFQDTSLEDIAAALGWETAAKIASAAWKQSLPKDGIILVPSNCWLCRECHGGLQQAYNASNQIYCVGCGRYTSLEPGVKVEIALLDFSKLADSELIYASRRGASPEALEAVKAAFGEELKEMY</sequence>
<feature type="non-terminal residue" evidence="1">
    <location>
        <position position="1"/>
    </location>
</feature>
<proteinExistence type="predicted"/>